<feature type="domain" description="Metallo-beta-lactamase" evidence="3">
    <location>
        <begin position="48"/>
        <end position="249"/>
    </location>
</feature>
<keyword evidence="1 4" id="KW-0378">Hydrolase</keyword>
<dbReference type="InterPro" id="IPR036866">
    <property type="entry name" value="RibonucZ/Hydroxyglut_hydro"/>
</dbReference>
<sequence>MKQLTFFTLLFILSSVSLLAQTDYSDSKTTQIVMLGSGNPNPSPSQSGCSVAIVVNDTPYIVDFGPGLIRQAAAMSPRYKGKIKGLDIKNIKHAFLTHLHSDHTTGYPDLILTPWVMGRNEPLEVYGPEGINKMTNHILEAYEDDIKYRLYGYEPANNQGWRVNSHEFTKEGLIYKDENIKVEAFPVPHGTWPNSWGFRFTTPDKVIVLSGDSAPSDKVVEYAKGADILIHEVYSKKGYDTKNDFWRNYHKHNHTSTLELAAIANQAKPKLIVLYHILFWGSDDKKLLDEISTTYKGKVIVGKDLDIY</sequence>
<dbReference type="InterPro" id="IPR044094">
    <property type="entry name" value="AtsA-like_MBL-fold"/>
</dbReference>
<dbReference type="OrthoDB" id="9794898at2"/>
<dbReference type="EMBL" id="SAXA01000004">
    <property type="protein sequence ID" value="RXQ95839.1"/>
    <property type="molecule type" value="Genomic_DNA"/>
</dbReference>
<dbReference type="Proteomes" id="UP000289703">
    <property type="component" value="Unassembled WGS sequence"/>
</dbReference>
<proteinExistence type="predicted"/>
<dbReference type="Gene3D" id="3.60.15.10">
    <property type="entry name" value="Ribonuclease Z/Hydroxyacylglutathione hydrolase-like"/>
    <property type="match status" value="1"/>
</dbReference>
<keyword evidence="2" id="KW-0732">Signal</keyword>
<accession>A0A4Q1JMM8</accession>
<dbReference type="PANTHER" id="PTHR46018:SF2">
    <property type="entry name" value="ZINC PHOSPHODIESTERASE ELAC PROTEIN 1"/>
    <property type="match status" value="1"/>
</dbReference>
<dbReference type="PANTHER" id="PTHR46018">
    <property type="entry name" value="ZINC PHOSPHODIESTERASE ELAC PROTEIN 1"/>
    <property type="match status" value="1"/>
</dbReference>
<name>A0A4Q1JMM8_9BACT</name>
<evidence type="ECO:0000313" key="5">
    <source>
        <dbReference type="Proteomes" id="UP000289703"/>
    </source>
</evidence>
<reference evidence="4 5" key="1">
    <citation type="submission" date="2019-01" db="EMBL/GenBank/DDBJ databases">
        <title>Ancylomarina salipaludis sp. nov., isolated from a salt marsh.</title>
        <authorList>
            <person name="Yoon J.-H."/>
        </authorList>
    </citation>
    <scope>NUCLEOTIDE SEQUENCE [LARGE SCALE GENOMIC DNA]</scope>
    <source>
        <strain evidence="4 5">SHSM-M15</strain>
    </source>
</reference>
<evidence type="ECO:0000256" key="1">
    <source>
        <dbReference type="ARBA" id="ARBA00022801"/>
    </source>
</evidence>
<gene>
    <name evidence="4" type="ORF">EO244_05895</name>
</gene>
<dbReference type="GO" id="GO:0042781">
    <property type="term" value="F:3'-tRNA processing endoribonuclease activity"/>
    <property type="evidence" value="ECO:0007669"/>
    <property type="project" value="TreeGrafter"/>
</dbReference>
<evidence type="ECO:0000256" key="2">
    <source>
        <dbReference type="SAM" id="SignalP"/>
    </source>
</evidence>
<dbReference type="SMART" id="SM00849">
    <property type="entry name" value="Lactamase_B"/>
    <property type="match status" value="1"/>
</dbReference>
<dbReference type="SUPFAM" id="SSF56281">
    <property type="entry name" value="Metallo-hydrolase/oxidoreductase"/>
    <property type="match status" value="1"/>
</dbReference>
<feature type="signal peptide" evidence="2">
    <location>
        <begin position="1"/>
        <end position="20"/>
    </location>
</feature>
<evidence type="ECO:0000259" key="3">
    <source>
        <dbReference type="SMART" id="SM00849"/>
    </source>
</evidence>
<dbReference type="AlphaFoldDB" id="A0A4Q1JMM8"/>
<comment type="caution">
    <text evidence="4">The sequence shown here is derived from an EMBL/GenBank/DDBJ whole genome shotgun (WGS) entry which is preliminary data.</text>
</comment>
<protein>
    <submittedName>
        <fullName evidence="4">MBL fold metallo-hydrolase</fullName>
    </submittedName>
</protein>
<dbReference type="RefSeq" id="WP_129253732.1">
    <property type="nucleotide sequence ID" value="NZ_SAXA01000004.1"/>
</dbReference>
<dbReference type="InterPro" id="IPR001279">
    <property type="entry name" value="Metallo-B-lactamas"/>
</dbReference>
<dbReference type="Pfam" id="PF12706">
    <property type="entry name" value="Lactamase_B_2"/>
    <property type="match status" value="1"/>
</dbReference>
<feature type="chain" id="PRO_5020996462" evidence="2">
    <location>
        <begin position="21"/>
        <end position="308"/>
    </location>
</feature>
<evidence type="ECO:0000313" key="4">
    <source>
        <dbReference type="EMBL" id="RXQ95839.1"/>
    </source>
</evidence>
<organism evidence="4 5">
    <name type="scientific">Ancylomarina salipaludis</name>
    <dbReference type="NCBI Taxonomy" id="2501299"/>
    <lineage>
        <taxon>Bacteria</taxon>
        <taxon>Pseudomonadati</taxon>
        <taxon>Bacteroidota</taxon>
        <taxon>Bacteroidia</taxon>
        <taxon>Marinilabiliales</taxon>
        <taxon>Marinifilaceae</taxon>
        <taxon>Ancylomarina</taxon>
    </lineage>
</organism>
<dbReference type="CDD" id="cd07719">
    <property type="entry name" value="arylsulfatase_AtsA-like_MBL-fold"/>
    <property type="match status" value="1"/>
</dbReference>
<keyword evidence="5" id="KW-1185">Reference proteome</keyword>